<feature type="transmembrane region" description="Helical" evidence="5">
    <location>
        <begin position="131"/>
        <end position="156"/>
    </location>
</feature>
<feature type="transmembrane region" description="Helical" evidence="5">
    <location>
        <begin position="60"/>
        <end position="82"/>
    </location>
</feature>
<dbReference type="GO" id="GO:0016020">
    <property type="term" value="C:membrane"/>
    <property type="evidence" value="ECO:0007669"/>
    <property type="project" value="UniProtKB-SubCell"/>
</dbReference>
<dbReference type="InterPro" id="IPR050360">
    <property type="entry name" value="MFS_Sugar_Transporters"/>
</dbReference>
<dbReference type="InterPro" id="IPR036259">
    <property type="entry name" value="MFS_trans_sf"/>
</dbReference>
<dbReference type="PANTHER" id="PTHR48022">
    <property type="entry name" value="PLASTIDIC GLUCOSE TRANSPORTER 4"/>
    <property type="match status" value="1"/>
</dbReference>
<feature type="transmembrane region" description="Helical" evidence="5">
    <location>
        <begin position="375"/>
        <end position="394"/>
    </location>
</feature>
<dbReference type="InterPro" id="IPR005828">
    <property type="entry name" value="MFS_sugar_transport-like"/>
</dbReference>
<evidence type="ECO:0000256" key="3">
    <source>
        <dbReference type="ARBA" id="ARBA00022989"/>
    </source>
</evidence>
<protein>
    <recommendedName>
        <fullName evidence="8">Major facilitator superfamily (MFS) profile domain-containing protein</fullName>
    </recommendedName>
</protein>
<comment type="caution">
    <text evidence="6">The sequence shown here is derived from an EMBL/GenBank/DDBJ whole genome shotgun (WGS) entry which is preliminary data.</text>
</comment>
<keyword evidence="7" id="KW-1185">Reference proteome</keyword>
<dbReference type="PANTHER" id="PTHR48022:SF11">
    <property type="entry name" value="MONOSACCHARIDE TRANSPORTER (HXT8), PUTATIVE (AFU_ORTHOLOGUE AFUA_2G08120)-RELATED"/>
    <property type="match status" value="1"/>
</dbReference>
<evidence type="ECO:0000256" key="2">
    <source>
        <dbReference type="ARBA" id="ARBA00022692"/>
    </source>
</evidence>
<feature type="transmembrane region" description="Helical" evidence="5">
    <location>
        <begin position="343"/>
        <end position="363"/>
    </location>
</feature>
<proteinExistence type="predicted"/>
<evidence type="ECO:0000256" key="4">
    <source>
        <dbReference type="ARBA" id="ARBA00023136"/>
    </source>
</evidence>
<feature type="transmembrane region" description="Helical" evidence="5">
    <location>
        <begin position="414"/>
        <end position="433"/>
    </location>
</feature>
<comment type="subcellular location">
    <subcellularLocation>
        <location evidence="1">Membrane</location>
        <topology evidence="1">Multi-pass membrane protein</topology>
    </subcellularLocation>
</comment>
<keyword evidence="2 5" id="KW-0812">Transmembrane</keyword>
<evidence type="ECO:0000256" key="5">
    <source>
        <dbReference type="SAM" id="Phobius"/>
    </source>
</evidence>
<dbReference type="AlphaFoldDB" id="A0A8H6CRF9"/>
<feature type="transmembrane region" description="Helical" evidence="5">
    <location>
        <begin position="103"/>
        <end position="125"/>
    </location>
</feature>
<dbReference type="EMBL" id="JACCJB010000004">
    <property type="protein sequence ID" value="KAF6228525.1"/>
    <property type="molecule type" value="Genomic_DNA"/>
</dbReference>
<evidence type="ECO:0000313" key="6">
    <source>
        <dbReference type="EMBL" id="KAF6228525.1"/>
    </source>
</evidence>
<keyword evidence="4 5" id="KW-0472">Membrane</keyword>
<dbReference type="Gene3D" id="1.20.1250.20">
    <property type="entry name" value="MFS general substrate transporter like domains"/>
    <property type="match status" value="2"/>
</dbReference>
<keyword evidence="3 5" id="KW-1133">Transmembrane helix</keyword>
<name>A0A8H6CRF9_9LECA</name>
<evidence type="ECO:0000313" key="7">
    <source>
        <dbReference type="Proteomes" id="UP000593566"/>
    </source>
</evidence>
<dbReference type="Pfam" id="PF00083">
    <property type="entry name" value="Sugar_tr"/>
    <property type="match status" value="2"/>
</dbReference>
<evidence type="ECO:0000256" key="1">
    <source>
        <dbReference type="ARBA" id="ARBA00004141"/>
    </source>
</evidence>
<sequence length="515" mass="57060">MTQRYRSRRPTDSSFQTTDNKTAVSIAGIYSSFHFLFTFYTQKNLKLEDMAKRNRHTSYITIFAAIGSITYGYAASIIGQVIGQPQFYNYFALAQKGPDTGAMNGLFFAGGALGSLSIAYTASAFGRLRTIQIACMVCILGAALMAGAANVAMYLASRFIMGWGVGQMVCGVGSYQKVLDGVRHSSLFFQKVADGKTVLMKGRNDEAFQVIQRLHAQPDDPDDTFARKEFYQMTQQFALDEQKKQNLGVVHWWDYFKKASYRRRILIGCGATLSSACSGNLVVNSLKHAKHRRRKSDYQVTLYTGLGITGGIPILLFAIWNIVGMLGNIVAATALMDRFGRKICLLIGIAGTATCLAFEAALTKYFVGQETPNKVGLGFGTFFIFFYVVFYATFIDAQQYVVVSEAFPMEFRSIGVALSLFAQTAAAALFVGVAPVSFTHIGWKFYLVFICLDVCTFTLVWVFFPETKGLSLEEINELFGDPVAVHITHDQEDDLDKKIQDMSIVGVDYTHEEKA</sequence>
<feature type="transmembrane region" description="Helical" evidence="5">
    <location>
        <begin position="303"/>
        <end position="331"/>
    </location>
</feature>
<feature type="transmembrane region" description="Helical" evidence="5">
    <location>
        <begin position="21"/>
        <end position="40"/>
    </location>
</feature>
<reference evidence="6 7" key="1">
    <citation type="journal article" date="2020" name="Genomics">
        <title>Complete, high-quality genomes from long-read metagenomic sequencing of two wolf lichen thalli reveals enigmatic genome architecture.</title>
        <authorList>
            <person name="McKenzie S.K."/>
            <person name="Walston R.F."/>
            <person name="Allen J.L."/>
        </authorList>
    </citation>
    <scope>NUCLEOTIDE SEQUENCE [LARGE SCALE GENOMIC DNA]</scope>
    <source>
        <strain evidence="6">WasteWater1</strain>
    </source>
</reference>
<dbReference type="GO" id="GO:0005351">
    <property type="term" value="F:carbohydrate:proton symporter activity"/>
    <property type="evidence" value="ECO:0007669"/>
    <property type="project" value="TreeGrafter"/>
</dbReference>
<evidence type="ECO:0008006" key="8">
    <source>
        <dbReference type="Google" id="ProtNLM"/>
    </source>
</evidence>
<dbReference type="RefSeq" id="XP_037156459.1">
    <property type="nucleotide sequence ID" value="XM_037299123.1"/>
</dbReference>
<organism evidence="6 7">
    <name type="scientific">Letharia lupina</name>
    <dbReference type="NCBI Taxonomy" id="560253"/>
    <lineage>
        <taxon>Eukaryota</taxon>
        <taxon>Fungi</taxon>
        <taxon>Dikarya</taxon>
        <taxon>Ascomycota</taxon>
        <taxon>Pezizomycotina</taxon>
        <taxon>Lecanoromycetes</taxon>
        <taxon>OSLEUM clade</taxon>
        <taxon>Lecanoromycetidae</taxon>
        <taxon>Lecanorales</taxon>
        <taxon>Lecanorineae</taxon>
        <taxon>Parmeliaceae</taxon>
        <taxon>Letharia</taxon>
    </lineage>
</organism>
<dbReference type="SUPFAM" id="SSF103473">
    <property type="entry name" value="MFS general substrate transporter"/>
    <property type="match status" value="1"/>
</dbReference>
<gene>
    <name evidence="6" type="ORF">HO133_008255</name>
</gene>
<feature type="transmembrane region" description="Helical" evidence="5">
    <location>
        <begin position="445"/>
        <end position="464"/>
    </location>
</feature>
<dbReference type="GeneID" id="59336652"/>
<dbReference type="Proteomes" id="UP000593566">
    <property type="component" value="Unassembled WGS sequence"/>
</dbReference>
<accession>A0A8H6CRF9</accession>